<gene>
    <name evidence="5" type="ORF">PIB30_042844</name>
</gene>
<dbReference type="EC" id="2.4.1.-" evidence="4"/>
<sequence>MAEQANDNKKLHIAMFPWLAFGHMIPFYEFAKLIAQKGHKVSFISTPRNIKRLPKLPSNLQPFVEFIELPLPHVENLPENAESTLDVPYHMVPYLKKAFDGLQEPLTKFLENSTPYFLLYDFAPFWLPPICSNLGIPCIFFCIFCAFVEYLCLDSVLIKAHNNSIEELAKPVYDFLTQQNESRVTDAFRIQEIVTGATAVAIRSCTEVEGQSLKFLESVCKKPVIPVGLLPPSPPQSNDEDHNNGKDENWPIILKWLDEQEKESVIYVAFGSEVKLSDEEFIEIAMGLELSNCPYFWALKKQNSHNDDVGSSIESNSKRGIIWNNWAPQLKILAHKSIGGFLTHCGWSSMIESLQFGCPLILLPFQTEQELNAMVVEGINVGVKVERSKDDGKFTRYSIAKALRSMMLEEEGKSCRSHAEEKKSKIFGNKELHQNYIDEFVHFLEIHKPNIN</sequence>
<keyword evidence="2 3" id="KW-0808">Transferase</keyword>
<dbReference type="InterPro" id="IPR035595">
    <property type="entry name" value="UDP_glycos_trans_CS"/>
</dbReference>
<evidence type="ECO:0000256" key="1">
    <source>
        <dbReference type="ARBA" id="ARBA00009995"/>
    </source>
</evidence>
<dbReference type="Gene3D" id="3.40.50.2000">
    <property type="entry name" value="Glycogen Phosphorylase B"/>
    <property type="match status" value="2"/>
</dbReference>
<protein>
    <recommendedName>
        <fullName evidence="4">Glycosyltransferase</fullName>
        <ecNumber evidence="4">2.4.1.-</ecNumber>
    </recommendedName>
</protein>
<organism evidence="5 6">
    <name type="scientific">Stylosanthes scabra</name>
    <dbReference type="NCBI Taxonomy" id="79078"/>
    <lineage>
        <taxon>Eukaryota</taxon>
        <taxon>Viridiplantae</taxon>
        <taxon>Streptophyta</taxon>
        <taxon>Embryophyta</taxon>
        <taxon>Tracheophyta</taxon>
        <taxon>Spermatophyta</taxon>
        <taxon>Magnoliopsida</taxon>
        <taxon>eudicotyledons</taxon>
        <taxon>Gunneridae</taxon>
        <taxon>Pentapetalae</taxon>
        <taxon>rosids</taxon>
        <taxon>fabids</taxon>
        <taxon>Fabales</taxon>
        <taxon>Fabaceae</taxon>
        <taxon>Papilionoideae</taxon>
        <taxon>50 kb inversion clade</taxon>
        <taxon>dalbergioids sensu lato</taxon>
        <taxon>Dalbergieae</taxon>
        <taxon>Pterocarpus clade</taxon>
        <taxon>Stylosanthes</taxon>
    </lineage>
</organism>
<comment type="similarity">
    <text evidence="1 3">Belongs to the UDP-glycosyltransferase family.</text>
</comment>
<evidence type="ECO:0000256" key="3">
    <source>
        <dbReference type="RuleBase" id="RU003718"/>
    </source>
</evidence>
<evidence type="ECO:0000256" key="2">
    <source>
        <dbReference type="ARBA" id="ARBA00022679"/>
    </source>
</evidence>
<name>A0ABU6XDT7_9FABA</name>
<dbReference type="Pfam" id="PF00201">
    <property type="entry name" value="UDPGT"/>
    <property type="match status" value="1"/>
</dbReference>
<evidence type="ECO:0000256" key="4">
    <source>
        <dbReference type="RuleBase" id="RU362057"/>
    </source>
</evidence>
<dbReference type="InterPro" id="IPR002213">
    <property type="entry name" value="UDP_glucos_trans"/>
</dbReference>
<evidence type="ECO:0000313" key="6">
    <source>
        <dbReference type="Proteomes" id="UP001341840"/>
    </source>
</evidence>
<keyword evidence="3" id="KW-0328">Glycosyltransferase</keyword>
<dbReference type="PANTHER" id="PTHR48049:SF60">
    <property type="entry name" value="UDP-GLYCOSYLTRANSFERASE 91B1"/>
    <property type="match status" value="1"/>
</dbReference>
<dbReference type="PROSITE" id="PS00375">
    <property type="entry name" value="UDPGT"/>
    <property type="match status" value="1"/>
</dbReference>
<comment type="caution">
    <text evidence="5">The sequence shown here is derived from an EMBL/GenBank/DDBJ whole genome shotgun (WGS) entry which is preliminary data.</text>
</comment>
<reference evidence="5 6" key="1">
    <citation type="journal article" date="2023" name="Plants (Basel)">
        <title>Bridging the Gap: Combining Genomics and Transcriptomics Approaches to Understand Stylosanthes scabra, an Orphan Legume from the Brazilian Caatinga.</title>
        <authorList>
            <person name="Ferreira-Neto J.R.C."/>
            <person name="da Silva M.D."/>
            <person name="Binneck E."/>
            <person name="de Melo N.F."/>
            <person name="da Silva R.H."/>
            <person name="de Melo A.L.T.M."/>
            <person name="Pandolfi V."/>
            <person name="Bustamante F.O."/>
            <person name="Brasileiro-Vidal A.C."/>
            <person name="Benko-Iseppon A.M."/>
        </authorList>
    </citation>
    <scope>NUCLEOTIDE SEQUENCE [LARGE SCALE GENOMIC DNA]</scope>
    <source>
        <tissue evidence="5">Leaves</tissue>
    </source>
</reference>
<dbReference type="Proteomes" id="UP001341840">
    <property type="component" value="Unassembled WGS sequence"/>
</dbReference>
<dbReference type="PANTHER" id="PTHR48049">
    <property type="entry name" value="GLYCOSYLTRANSFERASE"/>
    <property type="match status" value="1"/>
</dbReference>
<proteinExistence type="inferred from homology"/>
<dbReference type="InterPro" id="IPR050481">
    <property type="entry name" value="UDP-glycosyltransf_plant"/>
</dbReference>
<evidence type="ECO:0000313" key="5">
    <source>
        <dbReference type="EMBL" id="MED6195966.1"/>
    </source>
</evidence>
<accession>A0ABU6XDT7</accession>
<dbReference type="SUPFAM" id="SSF53756">
    <property type="entry name" value="UDP-Glycosyltransferase/glycogen phosphorylase"/>
    <property type="match status" value="1"/>
</dbReference>
<dbReference type="CDD" id="cd03784">
    <property type="entry name" value="GT1_Gtf-like"/>
    <property type="match status" value="1"/>
</dbReference>
<keyword evidence="6" id="KW-1185">Reference proteome</keyword>
<dbReference type="EMBL" id="JASCZI010211695">
    <property type="protein sequence ID" value="MED6195966.1"/>
    <property type="molecule type" value="Genomic_DNA"/>
</dbReference>